<dbReference type="PANTHER" id="PTHR48013:SF32">
    <property type="entry name" value="MITOGEN-ACTIVATED PROTEIN KINASE KINASE 2-LIKE"/>
    <property type="match status" value="1"/>
</dbReference>
<reference evidence="10" key="1">
    <citation type="submission" date="2020-06" db="EMBL/GenBank/DDBJ databases">
        <authorList>
            <person name="Li T."/>
            <person name="Hu X."/>
            <person name="Zhang T."/>
            <person name="Song X."/>
            <person name="Zhang H."/>
            <person name="Dai N."/>
            <person name="Sheng W."/>
            <person name="Hou X."/>
            <person name="Wei L."/>
        </authorList>
    </citation>
    <scope>NUCLEOTIDE SEQUENCE</scope>
    <source>
        <strain evidence="10">KEN8</strain>
        <tissue evidence="10">Leaf</tissue>
    </source>
</reference>
<comment type="caution">
    <text evidence="10">The sequence shown here is derived from an EMBL/GenBank/DDBJ whole genome shotgun (WGS) entry which is preliminary data.</text>
</comment>
<evidence type="ECO:0000256" key="2">
    <source>
        <dbReference type="ARBA" id="ARBA00022679"/>
    </source>
</evidence>
<dbReference type="GO" id="GO:0004708">
    <property type="term" value="F:MAP kinase kinase activity"/>
    <property type="evidence" value="ECO:0007669"/>
    <property type="project" value="UniProtKB-EC"/>
</dbReference>
<keyword evidence="2" id="KW-0808">Transferase</keyword>
<dbReference type="Gene3D" id="1.10.510.10">
    <property type="entry name" value="Transferase(Phosphotransferase) domain 1"/>
    <property type="match status" value="1"/>
</dbReference>
<dbReference type="PROSITE" id="PS50011">
    <property type="entry name" value="PROTEIN_KINASE_DOM"/>
    <property type="match status" value="1"/>
</dbReference>
<protein>
    <recommendedName>
        <fullName evidence="7">mitogen-activated protein kinase kinase</fullName>
        <ecNumber evidence="7">2.7.12.2</ecNumber>
    </recommendedName>
</protein>
<dbReference type="PANTHER" id="PTHR48013">
    <property type="entry name" value="DUAL SPECIFICITY MITOGEN-ACTIVATED PROTEIN KINASE KINASE 5-RELATED"/>
    <property type="match status" value="1"/>
</dbReference>
<keyword evidence="4 10" id="KW-0418">Kinase</keyword>
<evidence type="ECO:0000259" key="9">
    <source>
        <dbReference type="PROSITE" id="PS50011"/>
    </source>
</evidence>
<keyword evidence="1" id="KW-0723">Serine/threonine-protein kinase</keyword>
<dbReference type="EMBL" id="JACGWM010000012">
    <property type="protein sequence ID" value="KAL0337254.1"/>
    <property type="molecule type" value="Genomic_DNA"/>
</dbReference>
<evidence type="ECO:0000256" key="4">
    <source>
        <dbReference type="ARBA" id="ARBA00022777"/>
    </source>
</evidence>
<feature type="binding site" evidence="8">
    <location>
        <position position="99"/>
    </location>
    <ligand>
        <name>ATP</name>
        <dbReference type="ChEBI" id="CHEBI:30616"/>
    </ligand>
</feature>
<evidence type="ECO:0000256" key="1">
    <source>
        <dbReference type="ARBA" id="ARBA00022527"/>
    </source>
</evidence>
<name>A0AAW2N2T4_9LAMI</name>
<evidence type="ECO:0000313" key="10">
    <source>
        <dbReference type="EMBL" id="KAL0337254.1"/>
    </source>
</evidence>
<evidence type="ECO:0000256" key="8">
    <source>
        <dbReference type="PROSITE-ProRule" id="PRU10141"/>
    </source>
</evidence>
<organism evidence="10">
    <name type="scientific">Sesamum calycinum</name>
    <dbReference type="NCBI Taxonomy" id="2727403"/>
    <lineage>
        <taxon>Eukaryota</taxon>
        <taxon>Viridiplantae</taxon>
        <taxon>Streptophyta</taxon>
        <taxon>Embryophyta</taxon>
        <taxon>Tracheophyta</taxon>
        <taxon>Spermatophyta</taxon>
        <taxon>Magnoliopsida</taxon>
        <taxon>eudicotyledons</taxon>
        <taxon>Gunneridae</taxon>
        <taxon>Pentapetalae</taxon>
        <taxon>asterids</taxon>
        <taxon>lamiids</taxon>
        <taxon>Lamiales</taxon>
        <taxon>Pedaliaceae</taxon>
        <taxon>Sesamum</taxon>
    </lineage>
</organism>
<keyword evidence="5 8" id="KW-0067">ATP-binding</keyword>
<proteinExistence type="inferred from homology"/>
<accession>A0AAW2N2T4</accession>
<dbReference type="InterPro" id="IPR011009">
    <property type="entry name" value="Kinase-like_dom_sf"/>
</dbReference>
<evidence type="ECO:0000256" key="6">
    <source>
        <dbReference type="ARBA" id="ARBA00038035"/>
    </source>
</evidence>
<evidence type="ECO:0000256" key="7">
    <source>
        <dbReference type="ARBA" id="ARBA00038999"/>
    </source>
</evidence>
<dbReference type="SUPFAM" id="SSF56112">
    <property type="entry name" value="Protein kinase-like (PK-like)"/>
    <property type="match status" value="1"/>
</dbReference>
<dbReference type="EC" id="2.7.12.2" evidence="7"/>
<evidence type="ECO:0000256" key="3">
    <source>
        <dbReference type="ARBA" id="ARBA00022741"/>
    </source>
</evidence>
<dbReference type="AlphaFoldDB" id="A0AAW2N2T4"/>
<dbReference type="InterPro" id="IPR000719">
    <property type="entry name" value="Prot_kinase_dom"/>
</dbReference>
<dbReference type="Gene3D" id="3.30.200.20">
    <property type="entry name" value="Phosphorylase Kinase, domain 1"/>
    <property type="match status" value="1"/>
</dbReference>
<dbReference type="FunFam" id="3.30.200.20:FF:000265">
    <property type="entry name" value="Mitogen-activated protein kinase kinase 6"/>
    <property type="match status" value="1"/>
</dbReference>
<reference evidence="10" key="2">
    <citation type="journal article" date="2024" name="Plant">
        <title>Genomic evolution and insights into agronomic trait innovations of Sesamum species.</title>
        <authorList>
            <person name="Miao H."/>
            <person name="Wang L."/>
            <person name="Qu L."/>
            <person name="Liu H."/>
            <person name="Sun Y."/>
            <person name="Le M."/>
            <person name="Wang Q."/>
            <person name="Wei S."/>
            <person name="Zheng Y."/>
            <person name="Lin W."/>
            <person name="Duan Y."/>
            <person name="Cao H."/>
            <person name="Xiong S."/>
            <person name="Wang X."/>
            <person name="Wei L."/>
            <person name="Li C."/>
            <person name="Ma Q."/>
            <person name="Ju M."/>
            <person name="Zhao R."/>
            <person name="Li G."/>
            <person name="Mu C."/>
            <person name="Tian Q."/>
            <person name="Mei H."/>
            <person name="Zhang T."/>
            <person name="Gao T."/>
            <person name="Zhang H."/>
        </authorList>
    </citation>
    <scope>NUCLEOTIDE SEQUENCE</scope>
    <source>
        <strain evidence="10">KEN8</strain>
    </source>
</reference>
<dbReference type="GO" id="GO:0004674">
    <property type="term" value="F:protein serine/threonine kinase activity"/>
    <property type="evidence" value="ECO:0007669"/>
    <property type="project" value="UniProtKB-KW"/>
</dbReference>
<keyword evidence="3 8" id="KW-0547">Nucleotide-binding</keyword>
<comment type="similarity">
    <text evidence="6">Belongs to the protein kinase superfamily. STE Ser/Thr protein kinase family. MAP kinase kinase subfamily.</text>
</comment>
<gene>
    <name evidence="10" type="ORF">Scaly_2000500</name>
</gene>
<feature type="domain" description="Protein kinase" evidence="9">
    <location>
        <begin position="1"/>
        <end position="268"/>
    </location>
</feature>
<sequence length="420" mass="46685">MKKGALAPNLKLSLPPPDEVSLSKFLTDSGTFKDGDLLVNRDGVRIVSQSEVEAPALIQPSDNQLSLADFDAVQVIGKGNGGIVRLVQHKWTGQFFALKVIQMNIEESARKNIAQELKINQSSQCPYVVVCYQSFYDNGAISIILEYMDGGSLADFLKKVNKIPEPYLAAICKQPERIIGGNYGYKSDIWSLGLVLLECAAGQFPYSAPQPEGWINVYELMETIVDQPAPRAPSDLFSPEFCSFISACVQKDPKDRLSANELMAHPFITKYDDLDVDLALYFTSADDPLWIFKHIFYHRYYIRYQTNEHVSALWSLLRSINEQAVGTASGVSNCASEVVDGVAVLENSTITRLARKELVFQRSNVGSNWDLIDDEQNNCWGAALSRNILSLAVTINECSTEQEPTIPQLSFVIPVPPSWE</sequence>
<dbReference type="InterPro" id="IPR017441">
    <property type="entry name" value="Protein_kinase_ATP_BS"/>
</dbReference>
<dbReference type="PROSITE" id="PS00107">
    <property type="entry name" value="PROTEIN_KINASE_ATP"/>
    <property type="match status" value="1"/>
</dbReference>
<dbReference type="GO" id="GO:0005524">
    <property type="term" value="F:ATP binding"/>
    <property type="evidence" value="ECO:0007669"/>
    <property type="project" value="UniProtKB-UniRule"/>
</dbReference>
<evidence type="ECO:0000256" key="5">
    <source>
        <dbReference type="ARBA" id="ARBA00022840"/>
    </source>
</evidence>
<dbReference type="Pfam" id="PF00069">
    <property type="entry name" value="Pkinase"/>
    <property type="match status" value="2"/>
</dbReference>